<dbReference type="InterPro" id="IPR055639">
    <property type="entry name" value="DUF7215"/>
</dbReference>
<name>A0A2H5BLR5_9CAUD</name>
<dbReference type="Pfam" id="PF23852">
    <property type="entry name" value="DUF7215"/>
    <property type="match status" value="1"/>
</dbReference>
<evidence type="ECO:0000313" key="1">
    <source>
        <dbReference type="EMBL" id="AUG87224.1"/>
    </source>
</evidence>
<evidence type="ECO:0000313" key="2">
    <source>
        <dbReference type="Proteomes" id="UP000241892"/>
    </source>
</evidence>
<reference evidence="2" key="1">
    <citation type="submission" date="2017-11" db="EMBL/GenBank/DDBJ databases">
        <authorList>
            <person name="Han C.G."/>
        </authorList>
    </citation>
    <scope>NUCLEOTIDE SEQUENCE [LARGE SCALE GENOMIC DNA]</scope>
</reference>
<dbReference type="Proteomes" id="UP000241892">
    <property type="component" value="Segment"/>
</dbReference>
<sequence>MIGGIGADLTQDEINALWDEQEAFFAYIEDPDSDLTVILAVEEHLEVTHP</sequence>
<dbReference type="EMBL" id="MG593802">
    <property type="protein sequence ID" value="AUG87224.1"/>
    <property type="molecule type" value="Genomic_DNA"/>
</dbReference>
<organism evidence="1 2">
    <name type="scientific">Streptomyces phage Omar</name>
    <dbReference type="NCBI Taxonomy" id="2059882"/>
    <lineage>
        <taxon>Viruses</taxon>
        <taxon>Duplodnaviria</taxon>
        <taxon>Heunggongvirae</taxon>
        <taxon>Uroviricota</taxon>
        <taxon>Caudoviricetes</taxon>
        <taxon>Arquatrovirinae</taxon>
        <taxon>Omarvirus</taxon>
        <taxon>Omarvirus omar</taxon>
    </lineage>
</organism>
<proteinExistence type="predicted"/>
<accession>A0A2H5BLR5</accession>
<protein>
    <submittedName>
        <fullName evidence="1">Uncharacterized protein</fullName>
    </submittedName>
</protein>
<keyword evidence="2" id="KW-1185">Reference proteome</keyword>
<gene>
    <name evidence="1" type="ORF">SEA_OMAR_40</name>
</gene>